<reference evidence="1" key="1">
    <citation type="submission" date="2014-11" db="EMBL/GenBank/DDBJ databases">
        <authorList>
            <person name="Amaro Gonzalez C."/>
        </authorList>
    </citation>
    <scope>NUCLEOTIDE SEQUENCE</scope>
</reference>
<sequence length="30" mass="3238">MSTACSTTQYPIAEQGCWISGRSRGKSAPY</sequence>
<organism evidence="1">
    <name type="scientific">Anguilla anguilla</name>
    <name type="common">European freshwater eel</name>
    <name type="synonym">Muraena anguilla</name>
    <dbReference type="NCBI Taxonomy" id="7936"/>
    <lineage>
        <taxon>Eukaryota</taxon>
        <taxon>Metazoa</taxon>
        <taxon>Chordata</taxon>
        <taxon>Craniata</taxon>
        <taxon>Vertebrata</taxon>
        <taxon>Euteleostomi</taxon>
        <taxon>Actinopterygii</taxon>
        <taxon>Neopterygii</taxon>
        <taxon>Teleostei</taxon>
        <taxon>Anguilliformes</taxon>
        <taxon>Anguillidae</taxon>
        <taxon>Anguilla</taxon>
    </lineage>
</organism>
<reference evidence="1" key="2">
    <citation type="journal article" date="2015" name="Fish Shellfish Immunol.">
        <title>Early steps in the European eel (Anguilla anguilla)-Vibrio vulnificus interaction in the gills: Role of the RtxA13 toxin.</title>
        <authorList>
            <person name="Callol A."/>
            <person name="Pajuelo D."/>
            <person name="Ebbesson L."/>
            <person name="Teles M."/>
            <person name="MacKenzie S."/>
            <person name="Amaro C."/>
        </authorList>
    </citation>
    <scope>NUCLEOTIDE SEQUENCE</scope>
</reference>
<name>A0A0E9SR91_ANGAN</name>
<evidence type="ECO:0000313" key="1">
    <source>
        <dbReference type="EMBL" id="JAH43869.1"/>
    </source>
</evidence>
<dbReference type="AlphaFoldDB" id="A0A0E9SR91"/>
<accession>A0A0E9SR91</accession>
<dbReference type="EMBL" id="GBXM01064708">
    <property type="protein sequence ID" value="JAH43869.1"/>
    <property type="molecule type" value="Transcribed_RNA"/>
</dbReference>
<protein>
    <submittedName>
        <fullName evidence="1">Uncharacterized protein</fullName>
    </submittedName>
</protein>
<proteinExistence type="predicted"/>